<organism evidence="1 2">
    <name type="scientific">Cordyceps militaris (strain CM01)</name>
    <name type="common">Caterpillar fungus</name>
    <dbReference type="NCBI Taxonomy" id="983644"/>
    <lineage>
        <taxon>Eukaryota</taxon>
        <taxon>Fungi</taxon>
        <taxon>Dikarya</taxon>
        <taxon>Ascomycota</taxon>
        <taxon>Pezizomycotina</taxon>
        <taxon>Sordariomycetes</taxon>
        <taxon>Hypocreomycetidae</taxon>
        <taxon>Hypocreales</taxon>
        <taxon>Cordycipitaceae</taxon>
        <taxon>Cordyceps</taxon>
    </lineage>
</organism>
<dbReference type="VEuPathDB" id="FungiDB:CCM_02159"/>
<dbReference type="InParanoid" id="G3J847"/>
<dbReference type="OrthoDB" id="2305901at2759"/>
<dbReference type="AlphaFoldDB" id="G3J847"/>
<name>G3J847_CORMM</name>
<accession>G3J847</accession>
<keyword evidence="2" id="KW-1185">Reference proteome</keyword>
<dbReference type="SUPFAM" id="SSF52047">
    <property type="entry name" value="RNI-like"/>
    <property type="match status" value="1"/>
</dbReference>
<evidence type="ECO:0000313" key="2">
    <source>
        <dbReference type="Proteomes" id="UP000001610"/>
    </source>
</evidence>
<gene>
    <name evidence="1" type="ORF">CCM_02159</name>
</gene>
<sequence>MADSASRRALSIPEILLNILNGCTKDTLLAAVRVNKLWFDCGIGALWGLNDFLETAAQLAAIKGKERRQLYANCIKDLSVHEQNTHLYAGPLKAVEFPALNFVHLEHSRPGQAWLFSRVFTPTVKVLKLFAVKLGDYGMPAIASRMGHLTHLMMGGSGCYAGGMAAFLGACRSLQYLDVHGVYQIARQFPTECFIVLASLPSLEVLHYEGDLSADSITRAATVVAEPFIALKLVVFKVQPQKVPGLLHGIAQLPQLCSLQLDLDCKMPDLRNLSQLQKLRSFALMFKSAPRMRKEDLAPVKALTALEYLTIDAENWFEGLINPGMPDLMKEMDLQELVLGLGKLHKLRLTPKADIGVTFLQHLAKYCPLLTSCAMLTLTLSLRELEGIEPIAPNKWFCQALSVGLVENNFREEADIDSAVALILEKLPTVRRFDFLPFDFTVPGLLDTDSLIYKFQQALNFAIRALPG</sequence>
<dbReference type="KEGG" id="cmt:CCM_02159"/>
<protein>
    <recommendedName>
        <fullName evidence="3">F-box domain-containing protein</fullName>
    </recommendedName>
</protein>
<dbReference type="RefSeq" id="XP_006667375.1">
    <property type="nucleotide sequence ID" value="XM_006667312.1"/>
</dbReference>
<proteinExistence type="predicted"/>
<dbReference type="EMBL" id="JH126400">
    <property type="protein sequence ID" value="EGX93889.1"/>
    <property type="molecule type" value="Genomic_DNA"/>
</dbReference>
<reference evidence="1 2" key="1">
    <citation type="journal article" date="2011" name="Genome Biol.">
        <title>Genome sequence of the insect pathogenic fungus Cordyceps militaris, a valued traditional Chinese medicine.</title>
        <authorList>
            <person name="Zheng P."/>
            <person name="Xia Y."/>
            <person name="Xiao G."/>
            <person name="Xiong C."/>
            <person name="Hu X."/>
            <person name="Zhang S."/>
            <person name="Zheng H."/>
            <person name="Huang Y."/>
            <person name="Zhou Y."/>
            <person name="Wang S."/>
            <person name="Zhao G.P."/>
            <person name="Liu X."/>
            <person name="St Leger R.J."/>
            <person name="Wang C."/>
        </authorList>
    </citation>
    <scope>NUCLEOTIDE SEQUENCE [LARGE SCALE GENOMIC DNA]</scope>
    <source>
        <strain evidence="1 2">CM01</strain>
    </source>
</reference>
<dbReference type="InterPro" id="IPR032675">
    <property type="entry name" value="LRR_dom_sf"/>
</dbReference>
<dbReference type="GeneID" id="18164187"/>
<evidence type="ECO:0008006" key="3">
    <source>
        <dbReference type="Google" id="ProtNLM"/>
    </source>
</evidence>
<dbReference type="Gene3D" id="3.80.10.10">
    <property type="entry name" value="Ribonuclease Inhibitor"/>
    <property type="match status" value="1"/>
</dbReference>
<dbReference type="HOGENOM" id="CLU_042058_1_0_1"/>
<evidence type="ECO:0000313" key="1">
    <source>
        <dbReference type="EMBL" id="EGX93889.1"/>
    </source>
</evidence>
<dbReference type="Proteomes" id="UP000001610">
    <property type="component" value="Unassembled WGS sequence"/>
</dbReference>